<dbReference type="SUPFAM" id="SSF81301">
    <property type="entry name" value="Nucleotidyltransferase"/>
    <property type="match status" value="1"/>
</dbReference>
<accession>A0A2N7Q8G1</accession>
<dbReference type="InterPro" id="IPR043519">
    <property type="entry name" value="NT_sf"/>
</dbReference>
<comment type="caution">
    <text evidence="2">The sequence shown here is derived from an EMBL/GenBank/DDBJ whole genome shotgun (WGS) entry which is preliminary data.</text>
</comment>
<dbReference type="Pfam" id="PF01909">
    <property type="entry name" value="NTP_transf_2"/>
    <property type="match status" value="1"/>
</dbReference>
<name>A0A2N7Q8G1_9BACT</name>
<dbReference type="Gene3D" id="3.30.460.10">
    <property type="entry name" value="Beta Polymerase, domain 2"/>
    <property type="match status" value="1"/>
</dbReference>
<evidence type="ECO:0000313" key="2">
    <source>
        <dbReference type="EMBL" id="PMP94512.1"/>
    </source>
</evidence>
<sequence length="96" mass="11227">MRLSEKEIKIIKKCAEEVFGEGTKVYLFGSRVYPEKKGGDIDLYIIPKFKENLLEKRAKFLAKVWRELGEQKIDLILEKNSQRDIEKIALKEGIEL</sequence>
<proteinExistence type="predicted"/>
<organism evidence="2 3">
    <name type="scientific">Thermodesulfobacterium geofontis</name>
    <dbReference type="NCBI Taxonomy" id="1295609"/>
    <lineage>
        <taxon>Bacteria</taxon>
        <taxon>Pseudomonadati</taxon>
        <taxon>Thermodesulfobacteriota</taxon>
        <taxon>Thermodesulfobacteria</taxon>
        <taxon>Thermodesulfobacteriales</taxon>
        <taxon>Thermodesulfobacteriaceae</taxon>
        <taxon>Thermodesulfobacterium</taxon>
    </lineage>
</organism>
<dbReference type="CDD" id="cd05403">
    <property type="entry name" value="NT_KNTase_like"/>
    <property type="match status" value="1"/>
</dbReference>
<evidence type="ECO:0000259" key="1">
    <source>
        <dbReference type="Pfam" id="PF01909"/>
    </source>
</evidence>
<feature type="domain" description="Polymerase nucleotidyl transferase" evidence="1">
    <location>
        <begin position="9"/>
        <end position="94"/>
    </location>
</feature>
<dbReference type="EMBL" id="PNJD01000399">
    <property type="protein sequence ID" value="PMP94512.1"/>
    <property type="molecule type" value="Genomic_DNA"/>
</dbReference>
<evidence type="ECO:0000313" key="3">
    <source>
        <dbReference type="Proteomes" id="UP000235619"/>
    </source>
</evidence>
<dbReference type="GO" id="GO:0016779">
    <property type="term" value="F:nucleotidyltransferase activity"/>
    <property type="evidence" value="ECO:0007669"/>
    <property type="project" value="InterPro"/>
</dbReference>
<reference evidence="2 3" key="1">
    <citation type="submission" date="2018-01" db="EMBL/GenBank/DDBJ databases">
        <title>Metagenomic assembled genomes from two thermal pools in the Uzon Caldera, Kamchatka, Russia.</title>
        <authorList>
            <person name="Wilkins L."/>
            <person name="Ettinger C."/>
        </authorList>
    </citation>
    <scope>NUCLEOTIDE SEQUENCE [LARGE SCALE GENOMIC DNA]</scope>
    <source>
        <strain evidence="2">ARK-04</strain>
    </source>
</reference>
<gene>
    <name evidence="2" type="ORF">C0169_06455</name>
</gene>
<dbReference type="AlphaFoldDB" id="A0A2N7Q8G1"/>
<dbReference type="InterPro" id="IPR002934">
    <property type="entry name" value="Polymerase_NTP_transf_dom"/>
</dbReference>
<dbReference type="Proteomes" id="UP000235619">
    <property type="component" value="Unassembled WGS sequence"/>
</dbReference>
<protein>
    <submittedName>
        <fullName evidence="2">DNA polymerase subunit beta</fullName>
    </submittedName>
</protein>